<evidence type="ECO:0000313" key="3">
    <source>
        <dbReference type="Proteomes" id="UP000315010"/>
    </source>
</evidence>
<dbReference type="EMBL" id="SJPJ01000002">
    <property type="protein sequence ID" value="TWT76483.1"/>
    <property type="molecule type" value="Genomic_DNA"/>
</dbReference>
<dbReference type="InterPro" id="IPR011049">
    <property type="entry name" value="Serralysin-like_metalloprot_C"/>
</dbReference>
<feature type="chain" id="PRO_5022752040" evidence="1">
    <location>
        <begin position="20"/>
        <end position="289"/>
    </location>
</feature>
<dbReference type="AlphaFoldDB" id="A0A5C5YNM3"/>
<sequence precursor="true">MFRFVLAGLLFASSVSVVAAAELEDMFPATSDPDGLVILERGAMIVVGTNQDDEIRVTFRRNSIRVHINGERSTFRENDIEFDTPLEVEAFNIVVLGHEGQDNIEFEDDLDDDETSIVASIGWLNLLAHGNHGDDVMMNRSMSYDQATLIGGMGTDKIFAGVVNDILIGGEIEMILGGGFMPQFFTPFPDFQVDDLVAYKNATIVAEYWTSFTAVLLPTMFYQLNQLDRIGAGKIGTIPSREKGDVIPLRKIDSFRLELENVISYSNTNLLGQAWYDEDLTFDGFVLYQ</sequence>
<keyword evidence="1" id="KW-0732">Signal</keyword>
<dbReference type="RefSeq" id="WP_146404244.1">
    <property type="nucleotide sequence ID" value="NZ_SJPJ01000002.1"/>
</dbReference>
<dbReference type="Proteomes" id="UP000315010">
    <property type="component" value="Unassembled WGS sequence"/>
</dbReference>
<comment type="caution">
    <text evidence="2">The sequence shown here is derived from an EMBL/GenBank/DDBJ whole genome shotgun (WGS) entry which is preliminary data.</text>
</comment>
<organism evidence="2 3">
    <name type="scientific">Novipirellula herctigrandis</name>
    <dbReference type="NCBI Taxonomy" id="2527986"/>
    <lineage>
        <taxon>Bacteria</taxon>
        <taxon>Pseudomonadati</taxon>
        <taxon>Planctomycetota</taxon>
        <taxon>Planctomycetia</taxon>
        <taxon>Pirellulales</taxon>
        <taxon>Pirellulaceae</taxon>
        <taxon>Novipirellula</taxon>
    </lineage>
</organism>
<keyword evidence="3" id="KW-1185">Reference proteome</keyword>
<accession>A0A5C5YNM3</accession>
<proteinExistence type="predicted"/>
<evidence type="ECO:0000256" key="1">
    <source>
        <dbReference type="SAM" id="SignalP"/>
    </source>
</evidence>
<reference evidence="2 3" key="1">
    <citation type="submission" date="2019-02" db="EMBL/GenBank/DDBJ databases">
        <title>Deep-cultivation of Planctomycetes and their phenomic and genomic characterization uncovers novel biology.</title>
        <authorList>
            <person name="Wiegand S."/>
            <person name="Jogler M."/>
            <person name="Boedeker C."/>
            <person name="Pinto D."/>
            <person name="Vollmers J."/>
            <person name="Rivas-Marin E."/>
            <person name="Kohn T."/>
            <person name="Peeters S.H."/>
            <person name="Heuer A."/>
            <person name="Rast P."/>
            <person name="Oberbeckmann S."/>
            <person name="Bunk B."/>
            <person name="Jeske O."/>
            <person name="Meyerdierks A."/>
            <person name="Storesund J.E."/>
            <person name="Kallscheuer N."/>
            <person name="Luecker S."/>
            <person name="Lage O.M."/>
            <person name="Pohl T."/>
            <person name="Merkel B.J."/>
            <person name="Hornburger P."/>
            <person name="Mueller R.-W."/>
            <person name="Bruemmer F."/>
            <person name="Labrenz M."/>
            <person name="Spormann A.M."/>
            <person name="Op Den Camp H."/>
            <person name="Overmann J."/>
            <person name="Amann R."/>
            <person name="Jetten M.S.M."/>
            <person name="Mascher T."/>
            <person name="Medema M.H."/>
            <person name="Devos D.P."/>
            <person name="Kaster A.-K."/>
            <person name="Ovreas L."/>
            <person name="Rohde M."/>
            <person name="Galperin M.Y."/>
            <person name="Jogler C."/>
        </authorList>
    </citation>
    <scope>NUCLEOTIDE SEQUENCE [LARGE SCALE GENOMIC DNA]</scope>
    <source>
        <strain evidence="2 3">CA13</strain>
    </source>
</reference>
<feature type="signal peptide" evidence="1">
    <location>
        <begin position="1"/>
        <end position="19"/>
    </location>
</feature>
<dbReference type="OrthoDB" id="9987755at2"/>
<name>A0A5C5YNM3_9BACT</name>
<evidence type="ECO:0000313" key="2">
    <source>
        <dbReference type="EMBL" id="TWT76483.1"/>
    </source>
</evidence>
<protein>
    <submittedName>
        <fullName evidence="2">Uncharacterized protein</fullName>
    </submittedName>
</protein>
<dbReference type="SUPFAM" id="SSF51120">
    <property type="entry name" value="beta-Roll"/>
    <property type="match status" value="1"/>
</dbReference>
<gene>
    <name evidence="2" type="ORF">CA13_69770</name>
</gene>